<dbReference type="OrthoDB" id="5593192at2"/>
<feature type="compositionally biased region" description="Polar residues" evidence="1">
    <location>
        <begin position="9"/>
        <end position="23"/>
    </location>
</feature>
<evidence type="ECO:0000313" key="3">
    <source>
        <dbReference type="Proteomes" id="UP000189545"/>
    </source>
</evidence>
<proteinExistence type="predicted"/>
<feature type="region of interest" description="Disordered" evidence="1">
    <location>
        <begin position="1"/>
        <end position="23"/>
    </location>
</feature>
<dbReference type="EMBL" id="CP014782">
    <property type="protein sequence ID" value="AQS38962.1"/>
    <property type="molecule type" value="Genomic_DNA"/>
</dbReference>
<organism evidence="2 3">
    <name type="scientific">Shewanella psychrophila</name>
    <dbReference type="NCBI Taxonomy" id="225848"/>
    <lineage>
        <taxon>Bacteria</taxon>
        <taxon>Pseudomonadati</taxon>
        <taxon>Pseudomonadota</taxon>
        <taxon>Gammaproteobacteria</taxon>
        <taxon>Alteromonadales</taxon>
        <taxon>Shewanellaceae</taxon>
        <taxon>Shewanella</taxon>
    </lineage>
</organism>
<gene>
    <name evidence="2" type="ORF">Sps_03846</name>
</gene>
<dbReference type="KEGG" id="spsw:Sps_03846"/>
<name>A0A1S6HU12_9GAMM</name>
<evidence type="ECO:0000313" key="2">
    <source>
        <dbReference type="EMBL" id="AQS38962.1"/>
    </source>
</evidence>
<evidence type="ECO:0000256" key="1">
    <source>
        <dbReference type="SAM" id="MobiDB-lite"/>
    </source>
</evidence>
<keyword evidence="3" id="KW-1185">Reference proteome</keyword>
<sequence>MGLADLKKNSTQSNSSINKQRPMQMSLDALIDDFIDDASLYAAGHSSSEPTMEDIMDLASRFTVPDSVPTKPKATRPAHREPKSSQTKGQRNRDQAVLKISKGDEPYRKATFTLSESAISHLAEIASGCDIAKSKLIRFLIEHHYSLNEEERKQKESCIIVD</sequence>
<accession>A0A1S6HU12</accession>
<dbReference type="AlphaFoldDB" id="A0A1S6HU12"/>
<protein>
    <submittedName>
        <fullName evidence="2">Plasmid segregation centromere-binding protein ParG</fullName>
    </submittedName>
</protein>
<dbReference type="RefSeq" id="WP_077753935.1">
    <property type="nucleotide sequence ID" value="NZ_CP014782.1"/>
</dbReference>
<reference evidence="2 3" key="1">
    <citation type="submission" date="2016-03" db="EMBL/GenBank/DDBJ databases">
        <title>Complete genome sequence of Shewanella psychrophila WP2, a deep sea bacterium isolated from west Pacific sediment.</title>
        <authorList>
            <person name="Xu G."/>
            <person name="Jian H."/>
        </authorList>
    </citation>
    <scope>NUCLEOTIDE SEQUENCE [LARGE SCALE GENOMIC DNA]</scope>
    <source>
        <strain evidence="2 3">WP2</strain>
    </source>
</reference>
<dbReference type="Proteomes" id="UP000189545">
    <property type="component" value="Chromosome"/>
</dbReference>
<feature type="region of interest" description="Disordered" evidence="1">
    <location>
        <begin position="62"/>
        <end position="97"/>
    </location>
</feature>
<dbReference type="STRING" id="225848.Sps_03846"/>